<evidence type="ECO:0000256" key="10">
    <source>
        <dbReference type="SAM" id="Phobius"/>
    </source>
</evidence>
<keyword evidence="6 10" id="KW-1133">Transmembrane helix</keyword>
<dbReference type="Proteomes" id="UP000293154">
    <property type="component" value="Chromosome"/>
</dbReference>
<dbReference type="PRINTS" id="PR00864">
    <property type="entry name" value="PREPILNPTASE"/>
</dbReference>
<keyword evidence="9" id="KW-0511">Multifunctional enzyme</keyword>
<dbReference type="Pfam" id="PF01478">
    <property type="entry name" value="Peptidase_A24"/>
    <property type="match status" value="1"/>
</dbReference>
<keyword evidence="9" id="KW-0489">Methyltransferase</keyword>
<keyword evidence="4" id="KW-0997">Cell inner membrane</keyword>
<evidence type="ECO:0000256" key="2">
    <source>
        <dbReference type="ARBA" id="ARBA00005801"/>
    </source>
</evidence>
<evidence type="ECO:0000256" key="6">
    <source>
        <dbReference type="ARBA" id="ARBA00022989"/>
    </source>
</evidence>
<keyword evidence="7 10" id="KW-0472">Membrane</keyword>
<feature type="domain" description="Prepilin peptidase A24 N-terminal" evidence="12">
    <location>
        <begin position="12"/>
        <end position="119"/>
    </location>
</feature>
<reference evidence="13 14" key="1">
    <citation type="submission" date="2019-03" db="EMBL/GenBank/DDBJ databases">
        <title>Pragia sp. nov. isolated from the gut tract of Carduelis flavirostris.</title>
        <authorList>
            <person name="Ge Y."/>
        </authorList>
    </citation>
    <scope>NUCLEOTIDE SEQUENCE [LARGE SCALE GENOMIC DNA]</scope>
    <source>
        <strain evidence="13 14">CF-458</strain>
    </source>
</reference>
<dbReference type="Gene3D" id="1.20.120.1220">
    <property type="match status" value="1"/>
</dbReference>
<gene>
    <name evidence="13" type="ORF">EKN56_13835</name>
</gene>
<dbReference type="InterPro" id="IPR010627">
    <property type="entry name" value="Prepilin_pept_A24_N"/>
</dbReference>
<keyword evidence="9" id="KW-0808">Transferase</keyword>
<comment type="function">
    <text evidence="9">Plays an essential role in type IV pili and type II pseudopili formation by proteolytically removing the leader sequence from substrate proteins and subsequently monomethylating the alpha-amino group of the newly exposed N-terminal phenylalanine.</text>
</comment>
<dbReference type="GO" id="GO:0005886">
    <property type="term" value="C:plasma membrane"/>
    <property type="evidence" value="ECO:0007669"/>
    <property type="project" value="UniProtKB-SubCell"/>
</dbReference>
<keyword evidence="3" id="KW-1003">Cell membrane</keyword>
<evidence type="ECO:0000256" key="5">
    <source>
        <dbReference type="ARBA" id="ARBA00022692"/>
    </source>
</evidence>
<comment type="similarity">
    <text evidence="2 8">Belongs to the peptidase A24 family.</text>
</comment>
<keyword evidence="14" id="KW-1185">Reference proteome</keyword>
<comment type="subcellular location">
    <subcellularLocation>
        <location evidence="1">Cell inner membrane</location>
        <topology evidence="1">Multi-pass membrane protein</topology>
    </subcellularLocation>
    <subcellularLocation>
        <location evidence="9">Cell membrane</location>
        <topology evidence="9">Multi-pass membrane protein</topology>
    </subcellularLocation>
</comment>
<dbReference type="Pfam" id="PF06750">
    <property type="entry name" value="A24_N_bact"/>
    <property type="match status" value="1"/>
</dbReference>
<dbReference type="PANTHER" id="PTHR30487:SF0">
    <property type="entry name" value="PREPILIN LEADER PEPTIDASE_N-METHYLTRANSFERASE-RELATED"/>
    <property type="match status" value="1"/>
</dbReference>
<proteinExistence type="inferred from homology"/>
<name>A0A411WMQ1_9GAMM</name>
<feature type="transmembrane region" description="Helical" evidence="10">
    <location>
        <begin position="219"/>
        <end position="241"/>
    </location>
</feature>
<keyword evidence="9" id="KW-0645">Protease</keyword>
<evidence type="ECO:0000256" key="8">
    <source>
        <dbReference type="RuleBase" id="RU003793"/>
    </source>
</evidence>
<evidence type="ECO:0000259" key="12">
    <source>
        <dbReference type="Pfam" id="PF06750"/>
    </source>
</evidence>
<dbReference type="InterPro" id="IPR050882">
    <property type="entry name" value="Prepilin_peptidase/N-MTase"/>
</dbReference>
<dbReference type="InterPro" id="IPR000045">
    <property type="entry name" value="Prepilin_IV_endopep_pep"/>
</dbReference>
<feature type="domain" description="Prepilin type IV endopeptidase peptidase" evidence="11">
    <location>
        <begin position="133"/>
        <end position="241"/>
    </location>
</feature>
<dbReference type="EC" id="3.4.23.43" evidence="9"/>
<evidence type="ECO:0000256" key="3">
    <source>
        <dbReference type="ARBA" id="ARBA00022475"/>
    </source>
</evidence>
<evidence type="ECO:0000256" key="1">
    <source>
        <dbReference type="ARBA" id="ARBA00004429"/>
    </source>
</evidence>
<evidence type="ECO:0000256" key="7">
    <source>
        <dbReference type="ARBA" id="ARBA00023136"/>
    </source>
</evidence>
<dbReference type="KEGG" id="prag:EKN56_13835"/>
<organism evidence="13 14">
    <name type="scientific">Limnobaculum zhutongyuii</name>
    <dbReference type="NCBI Taxonomy" id="2498113"/>
    <lineage>
        <taxon>Bacteria</taxon>
        <taxon>Pseudomonadati</taxon>
        <taxon>Pseudomonadota</taxon>
        <taxon>Gammaproteobacteria</taxon>
        <taxon>Enterobacterales</taxon>
        <taxon>Budviciaceae</taxon>
        <taxon>Limnobaculum</taxon>
    </lineage>
</organism>
<dbReference type="GO" id="GO:0008168">
    <property type="term" value="F:methyltransferase activity"/>
    <property type="evidence" value="ECO:0007669"/>
    <property type="project" value="UniProtKB-KW"/>
</dbReference>
<keyword evidence="9" id="KW-0378">Hydrolase</keyword>
<evidence type="ECO:0000313" key="13">
    <source>
        <dbReference type="EMBL" id="QBH97385.1"/>
    </source>
</evidence>
<evidence type="ECO:0000256" key="9">
    <source>
        <dbReference type="RuleBase" id="RU003794"/>
    </source>
</evidence>
<dbReference type="EC" id="2.1.1.-" evidence="9"/>
<dbReference type="GO" id="GO:0006465">
    <property type="term" value="P:signal peptide processing"/>
    <property type="evidence" value="ECO:0007669"/>
    <property type="project" value="TreeGrafter"/>
</dbReference>
<dbReference type="PANTHER" id="PTHR30487">
    <property type="entry name" value="TYPE 4 PREPILIN-LIKE PROTEINS LEADER PEPTIDE-PROCESSING ENZYME"/>
    <property type="match status" value="1"/>
</dbReference>
<dbReference type="EMBL" id="CP034752">
    <property type="protein sequence ID" value="QBH97385.1"/>
    <property type="molecule type" value="Genomic_DNA"/>
</dbReference>
<feature type="transmembrane region" description="Helical" evidence="10">
    <location>
        <begin position="183"/>
        <end position="199"/>
    </location>
</feature>
<dbReference type="GO" id="GO:0004190">
    <property type="term" value="F:aspartic-type endopeptidase activity"/>
    <property type="evidence" value="ECO:0007669"/>
    <property type="project" value="UniProtKB-EC"/>
</dbReference>
<feature type="transmembrane region" description="Helical" evidence="10">
    <location>
        <begin position="103"/>
        <end position="120"/>
    </location>
</feature>
<dbReference type="AlphaFoldDB" id="A0A411WMQ1"/>
<dbReference type="OrthoDB" id="9789291at2"/>
<evidence type="ECO:0000259" key="11">
    <source>
        <dbReference type="Pfam" id="PF01478"/>
    </source>
</evidence>
<evidence type="ECO:0000256" key="4">
    <source>
        <dbReference type="ARBA" id="ARBA00022519"/>
    </source>
</evidence>
<comment type="catalytic activity">
    <reaction evidence="9">
        <text>Typically cleaves a -Gly-|-Phe- bond to release an N-terminal, basic peptide of 5-8 residues from type IV prepilin, and then N-methylates the new N-terminal amino group, the methyl donor being S-adenosyl-L-methionine.</text>
        <dbReference type="EC" id="3.4.23.43"/>
    </reaction>
</comment>
<dbReference type="GO" id="GO:0032259">
    <property type="term" value="P:methylation"/>
    <property type="evidence" value="ECO:0007669"/>
    <property type="project" value="UniProtKB-KW"/>
</dbReference>
<sequence length="269" mass="29738">MDNAFVILGFGLFGLVSGNVITRIAHQIPAILFARWQQQYFQITNNTLLLPIESAKFSLPLLFRPLCPNCAQPLSKRWLSSMTCWLCIKNRCPCCYKTICCRYLLTELICGLMFMVIVASNTDPVRITILLSVTLWLVTASLIDISHQLLPDVFTLPLIWSGLIFALFGLSPLSLSESVTGTLIGYIFLWIPGTLFRLWKGQHGLGGGDIKLMAGLGGWVGINALPIIMLTASLSGLIYFLLINQNKKTKNNTIAFGPFLAIAGWLALL</sequence>
<accession>A0A411WMQ1</accession>
<keyword evidence="5 9" id="KW-0812">Transmembrane</keyword>
<dbReference type="InterPro" id="IPR014032">
    <property type="entry name" value="Peptidase_A24A_bac"/>
</dbReference>
<evidence type="ECO:0000313" key="14">
    <source>
        <dbReference type="Proteomes" id="UP000293154"/>
    </source>
</evidence>
<feature type="transmembrane region" description="Helical" evidence="10">
    <location>
        <begin position="153"/>
        <end position="171"/>
    </location>
</feature>
<protein>
    <recommendedName>
        <fullName evidence="9">Prepilin leader peptidase/N-methyltransferase</fullName>
        <ecNumber evidence="9">2.1.1.-</ecNumber>
        <ecNumber evidence="9">3.4.23.43</ecNumber>
    </recommendedName>
</protein>